<keyword evidence="4" id="KW-0813">Transport</keyword>
<comment type="catalytic activity">
    <reaction evidence="13">
        <text>NH4(+)(in) = NH4(+)(out)</text>
        <dbReference type="Rhea" id="RHEA:28747"/>
        <dbReference type="ChEBI" id="CHEBI:28938"/>
    </reaction>
    <physiologicalReaction direction="left-to-right" evidence="13">
        <dbReference type="Rhea" id="RHEA:28748"/>
    </physiologicalReaction>
    <physiologicalReaction direction="right-to-left" evidence="13">
        <dbReference type="Rhea" id="RHEA:28749"/>
    </physiologicalReaction>
</comment>
<dbReference type="GO" id="GO:0008519">
    <property type="term" value="F:ammonium channel activity"/>
    <property type="evidence" value="ECO:0007669"/>
    <property type="project" value="InterPro"/>
</dbReference>
<evidence type="ECO:0000256" key="10">
    <source>
        <dbReference type="ARBA" id="ARBA00023180"/>
    </source>
</evidence>
<feature type="transmembrane region" description="Helical" evidence="18">
    <location>
        <begin position="408"/>
        <end position="428"/>
    </location>
</feature>
<evidence type="ECO:0000259" key="19">
    <source>
        <dbReference type="Pfam" id="PF00909"/>
    </source>
</evidence>
<feature type="transmembrane region" description="Helical" evidence="18">
    <location>
        <begin position="497"/>
        <end position="515"/>
    </location>
</feature>
<evidence type="ECO:0000256" key="12">
    <source>
        <dbReference type="ARBA" id="ARBA00036492"/>
    </source>
</evidence>
<comment type="similarity">
    <text evidence="2">Belongs to the ammonium transporter (TC 2.A.49) family. Rh subfamily.</text>
</comment>
<evidence type="ECO:0000256" key="3">
    <source>
        <dbReference type="ARBA" id="ARBA00011233"/>
    </source>
</evidence>
<keyword evidence="7 18" id="KW-1133">Transmembrane helix</keyword>
<feature type="transmembrane region" description="Helical" evidence="18">
    <location>
        <begin position="377"/>
        <end position="396"/>
    </location>
</feature>
<evidence type="ECO:0000256" key="5">
    <source>
        <dbReference type="ARBA" id="ARBA00022475"/>
    </source>
</evidence>
<evidence type="ECO:0000256" key="9">
    <source>
        <dbReference type="ARBA" id="ARBA00023177"/>
    </source>
</evidence>
<feature type="region of interest" description="Disordered" evidence="17">
    <location>
        <begin position="208"/>
        <end position="227"/>
    </location>
</feature>
<feature type="region of interest" description="Disordered" evidence="17">
    <location>
        <begin position="235"/>
        <end position="306"/>
    </location>
</feature>
<keyword evidence="8 18" id="KW-0472">Membrane</keyword>
<feature type="transmembrane region" description="Helical" evidence="18">
    <location>
        <begin position="323"/>
        <end position="344"/>
    </location>
</feature>
<keyword evidence="5" id="KW-1003">Cell membrane</keyword>
<accession>A0A8C0M0N2</accession>
<comment type="catalytic activity">
    <reaction evidence="11">
        <text>CO2(out) = CO2(in)</text>
        <dbReference type="Rhea" id="RHEA:74891"/>
        <dbReference type="ChEBI" id="CHEBI:16526"/>
    </reaction>
    <physiologicalReaction direction="left-to-right" evidence="11">
        <dbReference type="Rhea" id="RHEA:74892"/>
    </physiologicalReaction>
</comment>
<dbReference type="InterPro" id="IPR002229">
    <property type="entry name" value="RhesusRHD"/>
</dbReference>
<evidence type="ECO:0000256" key="6">
    <source>
        <dbReference type="ARBA" id="ARBA00022692"/>
    </source>
</evidence>
<feature type="transmembrane region" description="Helical" evidence="18">
    <location>
        <begin position="619"/>
        <end position="639"/>
    </location>
</feature>
<evidence type="ECO:0000256" key="16">
    <source>
        <dbReference type="ARBA" id="ARBA00045133"/>
    </source>
</evidence>
<dbReference type="InterPro" id="IPR024041">
    <property type="entry name" value="NH4_transpt_AmtB-like_dom"/>
</dbReference>
<dbReference type="PANTHER" id="PTHR11730">
    <property type="entry name" value="AMMONIUM TRANSPORTER"/>
    <property type="match status" value="1"/>
</dbReference>
<evidence type="ECO:0000313" key="20">
    <source>
        <dbReference type="Ensembl" id="ENSCAFP00030004514.1"/>
    </source>
</evidence>
<evidence type="ECO:0000256" key="1">
    <source>
        <dbReference type="ARBA" id="ARBA00004424"/>
    </source>
</evidence>
<evidence type="ECO:0000313" key="21">
    <source>
        <dbReference type="Proteomes" id="UP000694429"/>
    </source>
</evidence>
<feature type="domain" description="Ammonium transporter AmtB-like" evidence="19">
    <location>
        <begin position="365"/>
        <end position="730"/>
    </location>
</feature>
<comment type="catalytic activity">
    <reaction evidence="12">
        <text>methylamine(out) = methylamine(in)</text>
        <dbReference type="Rhea" id="RHEA:74391"/>
        <dbReference type="ChEBI" id="CHEBI:59338"/>
    </reaction>
    <physiologicalReaction direction="left-to-right" evidence="12">
        <dbReference type="Rhea" id="RHEA:74392"/>
    </physiologicalReaction>
</comment>
<reference evidence="20" key="1">
    <citation type="submission" date="2019-03" db="EMBL/GenBank/DDBJ databases">
        <authorList>
            <person name="Warren W.C."/>
            <person name="Johnson G.S."/>
        </authorList>
    </citation>
    <scope>NUCLEOTIDE SEQUENCE [LARGE SCALE GENOMIC DNA]</scope>
    <source>
        <strain evidence="20">Basenji</strain>
    </source>
</reference>
<dbReference type="FunFam" id="1.10.3430.10:FF:000001">
    <property type="entry name" value="Ammonium transporter Rh type C"/>
    <property type="match status" value="1"/>
</dbReference>
<reference evidence="20" key="2">
    <citation type="submission" date="2025-08" db="UniProtKB">
        <authorList>
            <consortium name="Ensembl"/>
        </authorList>
    </citation>
    <scope>IDENTIFICATION</scope>
</reference>
<feature type="transmembrane region" description="Helical" evidence="18">
    <location>
        <begin position="566"/>
        <end position="586"/>
    </location>
</feature>
<dbReference type="Pfam" id="PF00909">
    <property type="entry name" value="Ammonium_transp"/>
    <property type="match status" value="1"/>
</dbReference>
<evidence type="ECO:0000256" key="8">
    <source>
        <dbReference type="ARBA" id="ARBA00023136"/>
    </source>
</evidence>
<dbReference type="Ensembl" id="ENSCAFT00030005081.1">
    <property type="protein sequence ID" value="ENSCAFP00030004514.1"/>
    <property type="gene ID" value="ENSCAFG00030002737.1"/>
</dbReference>
<dbReference type="PANTHER" id="PTHR11730:SF30">
    <property type="entry name" value="AMMONIUM TRANSPORTER RH TYPE C"/>
    <property type="match status" value="1"/>
</dbReference>
<keyword evidence="10" id="KW-0325">Glycoprotein</keyword>
<evidence type="ECO:0000256" key="4">
    <source>
        <dbReference type="ARBA" id="ARBA00022448"/>
    </source>
</evidence>
<sequence>MTEFRASVFGRNSMDGMLCPFQSSPPGRENKMASFPLLETIFLIPQVVTKEGTWQRGLHPLPYPQVGHTGDLPMGVGRWHSLWLYQNEGDGAWPELLPRALTPGPSSAVLGRSWDSPSRTLLQNFQRAPEENAISQLIEVTPNYIYDSAIYKGLSHSFLLANENYRFLQQLPCCVKILWALESSRPPSHPERRQITWPFLSRILMRGTKRERQAAGNGGDPPRLRRLHPLPLASTLRPCSRRGAPDGRGWGAGWRRAPSPRSPCRLGERAGAPGSAVPPPDAAAPPLPGSYKPPRPASVGPKCPPPSLASAPRSMVWNTNLRWRLPVTCLLLQVALVVLFGVFVRYDMDADPHWIDKKEAENSTSDMENEFYYRYPSFQDVHVMIFVGFGFLMTFLQRYGYSSVGFNFLLAAFGIQWALLLQGWFHSYYRGYIRVGVENLINADFCVGSVCVAFGAVLGKVSPVQLLIMTLFQVTLFSVNEFILLNLLEVKDAGGSMTIHTFGAYFGLTVTWILYRPGLHQSKERQSSVYHSDLFAMIGTLFLWMYWPSFNSAVSNHGDAQHRAAINTYCSLAACVLTSVALSSALHKKGKLDMVHIQNATLAGGVAVGTAAEMMLMPYGSLIVGFICGIVSTLGFVYLTPFLESRLRVQDTCGIHNLHGIPGIIGAIVGAVTASCANTDVYGVNGLTQAFGFDGFKTNRTPSMQGKFQAAGLFVSLAMALVGGIIVGEWKWLGQRRWGCYGLGTQEHVPDVRSELPGILCTCGWRTGLCVCGVS</sequence>
<dbReference type="InterPro" id="IPR029020">
    <property type="entry name" value="Ammonium/urea_transptr"/>
</dbReference>
<feature type="transmembrane region" description="Helical" evidence="18">
    <location>
        <begin position="440"/>
        <end position="459"/>
    </location>
</feature>
<feature type="transmembrane region" description="Helical" evidence="18">
    <location>
        <begin position="708"/>
        <end position="727"/>
    </location>
</feature>
<evidence type="ECO:0000256" key="7">
    <source>
        <dbReference type="ARBA" id="ARBA00022989"/>
    </source>
</evidence>
<dbReference type="SUPFAM" id="SSF111352">
    <property type="entry name" value="Ammonium transporter"/>
    <property type="match status" value="1"/>
</dbReference>
<dbReference type="Gene3D" id="1.10.3430.10">
    <property type="entry name" value="Ammonium transporter AmtB like domains"/>
    <property type="match status" value="1"/>
</dbReference>
<keyword evidence="6 18" id="KW-0812">Transmembrane</keyword>
<protein>
    <recommendedName>
        <fullName evidence="14">Ammonium transporter Rh type C</fullName>
    </recommendedName>
    <alternativeName>
        <fullName evidence="15">Rhesus blood group family type C glycoprotein</fullName>
    </alternativeName>
</protein>
<evidence type="ECO:0000256" key="17">
    <source>
        <dbReference type="SAM" id="MobiDB-lite"/>
    </source>
</evidence>
<proteinExistence type="inferred from homology"/>
<dbReference type="PRINTS" id="PR00342">
    <property type="entry name" value="RHESUSRHD"/>
</dbReference>
<feature type="transmembrane region" description="Helical" evidence="18">
    <location>
        <begin position="466"/>
        <end position="485"/>
    </location>
</feature>
<comment type="function">
    <text evidence="16">Ammonium transporter involved in the maintenance of acid-base homeostasis. Transports ammonium and its related derivative methylammonium across the plasma membrane of epithelial cells likely contributing to renal transepithelial ammonia transport and ammonia metabolism. Postulated to primarily mediate an electroneutral bidirectional transport of NH3 ammonia species according to a mechanism that implies interaction of an NH4(+) ion with acidic residues of the pore entry followed by dissociation of NH4(+) into NH3 and H(+). As a result NH3 transits through the central pore and is protonated on the extracellular side reforming NH4(+). May act as a CO2 channel providing for renal acid secretion.</text>
</comment>
<evidence type="ECO:0000256" key="18">
    <source>
        <dbReference type="SAM" id="Phobius"/>
    </source>
</evidence>
<name>A0A8C0M0N2_CANLF</name>
<comment type="subunit">
    <text evidence="3">Homotrimer.</text>
</comment>
<comment type="subcellular location">
    <subcellularLocation>
        <location evidence="1">Apical cell membrane</location>
        <topology evidence="1">Multi-pass membrane protein</topology>
    </subcellularLocation>
</comment>
<evidence type="ECO:0000256" key="15">
    <source>
        <dbReference type="ARBA" id="ARBA00042618"/>
    </source>
</evidence>
<feature type="transmembrane region" description="Helical" evidence="18">
    <location>
        <begin position="527"/>
        <end position="546"/>
    </location>
</feature>
<evidence type="ECO:0000256" key="14">
    <source>
        <dbReference type="ARBA" id="ARBA00041036"/>
    </source>
</evidence>
<evidence type="ECO:0000256" key="13">
    <source>
        <dbReference type="ARBA" id="ARBA00036550"/>
    </source>
</evidence>
<dbReference type="AlphaFoldDB" id="A0A8C0M0N2"/>
<feature type="compositionally biased region" description="Pro residues" evidence="17">
    <location>
        <begin position="276"/>
        <end position="306"/>
    </location>
</feature>
<evidence type="ECO:0000256" key="2">
    <source>
        <dbReference type="ARBA" id="ARBA00011036"/>
    </source>
</evidence>
<dbReference type="Proteomes" id="UP000694429">
    <property type="component" value="Chromosome 3"/>
</dbReference>
<keyword evidence="9" id="KW-0924">Ammonia transport</keyword>
<dbReference type="GO" id="GO:0016324">
    <property type="term" value="C:apical plasma membrane"/>
    <property type="evidence" value="ECO:0007669"/>
    <property type="project" value="UniProtKB-SubCell"/>
</dbReference>
<evidence type="ECO:0000256" key="11">
    <source>
        <dbReference type="ARBA" id="ARBA00036376"/>
    </source>
</evidence>
<organism evidence="20 21">
    <name type="scientific">Canis lupus familiaris</name>
    <name type="common">Dog</name>
    <name type="synonym">Canis familiaris</name>
    <dbReference type="NCBI Taxonomy" id="9615"/>
    <lineage>
        <taxon>Eukaryota</taxon>
        <taxon>Metazoa</taxon>
        <taxon>Chordata</taxon>
        <taxon>Craniata</taxon>
        <taxon>Vertebrata</taxon>
        <taxon>Euteleostomi</taxon>
        <taxon>Mammalia</taxon>
        <taxon>Eutheria</taxon>
        <taxon>Laurasiatheria</taxon>
        <taxon>Carnivora</taxon>
        <taxon>Caniformia</taxon>
        <taxon>Canidae</taxon>
        <taxon>Canis</taxon>
    </lineage>
</organism>